<dbReference type="GO" id="GO:0006310">
    <property type="term" value="P:DNA recombination"/>
    <property type="evidence" value="ECO:0007669"/>
    <property type="project" value="UniProtKB-KW"/>
</dbReference>
<reference evidence="7 8" key="1">
    <citation type="submission" date="2020-08" db="EMBL/GenBank/DDBJ databases">
        <title>Genomic Encyclopedia of Type Strains, Phase IV (KMG-IV): sequencing the most valuable type-strain genomes for metagenomic binning, comparative biology and taxonomic classification.</title>
        <authorList>
            <person name="Goeker M."/>
        </authorList>
    </citation>
    <scope>NUCLEOTIDE SEQUENCE [LARGE SCALE GENOMIC DNA]</scope>
    <source>
        <strain evidence="7 8">DSM 25897</strain>
    </source>
</reference>
<dbReference type="Pfam" id="PF02646">
    <property type="entry name" value="RmuC"/>
    <property type="match status" value="1"/>
</dbReference>
<dbReference type="AlphaFoldDB" id="A0A7W7XYC0"/>
<protein>
    <submittedName>
        <fullName evidence="7">DNA recombination protein RmuC</fullName>
    </submittedName>
</protein>
<dbReference type="InterPro" id="IPR003798">
    <property type="entry name" value="DNA_recombination_RmuC"/>
</dbReference>
<organism evidence="7 8">
    <name type="scientific">Rehaibacterium terrae</name>
    <dbReference type="NCBI Taxonomy" id="1341696"/>
    <lineage>
        <taxon>Bacteria</taxon>
        <taxon>Pseudomonadati</taxon>
        <taxon>Pseudomonadota</taxon>
        <taxon>Gammaproteobacteria</taxon>
        <taxon>Lysobacterales</taxon>
        <taxon>Lysobacteraceae</taxon>
        <taxon>Rehaibacterium</taxon>
    </lineage>
</organism>
<gene>
    <name evidence="7" type="ORF">HNQ58_000158</name>
</gene>
<comment type="similarity">
    <text evidence="2">Belongs to the RmuC family.</text>
</comment>
<evidence type="ECO:0000313" key="8">
    <source>
        <dbReference type="Proteomes" id="UP000519004"/>
    </source>
</evidence>
<feature type="region of interest" description="Disordered" evidence="6">
    <location>
        <begin position="449"/>
        <end position="473"/>
    </location>
</feature>
<keyword evidence="4" id="KW-0233">DNA recombination</keyword>
<evidence type="ECO:0000256" key="6">
    <source>
        <dbReference type="SAM" id="MobiDB-lite"/>
    </source>
</evidence>
<evidence type="ECO:0000256" key="2">
    <source>
        <dbReference type="ARBA" id="ARBA00009840"/>
    </source>
</evidence>
<keyword evidence="8" id="KW-1185">Reference proteome</keyword>
<proteinExistence type="inferred from homology"/>
<accession>A0A7W7XYC0</accession>
<dbReference type="Proteomes" id="UP000519004">
    <property type="component" value="Unassembled WGS sequence"/>
</dbReference>
<dbReference type="EMBL" id="JACHHX010000001">
    <property type="protein sequence ID" value="MBB5014287.1"/>
    <property type="molecule type" value="Genomic_DNA"/>
</dbReference>
<evidence type="ECO:0000256" key="5">
    <source>
        <dbReference type="SAM" id="Coils"/>
    </source>
</evidence>
<dbReference type="RefSeq" id="WP_183946878.1">
    <property type="nucleotide sequence ID" value="NZ_JACHHX010000001.1"/>
</dbReference>
<sequence>MSPFHELLVFAVGLALGALGAGLWLSRRFREREGAMQGEFDALRQRLDEVLDEARRLDAELAGMRSRGEEIARQRDELARAHETLQQRHQALSAEHARLQASSREQALAAEEKLQLLQQAETKLRDAFQNLAQQILDEKARRFAEHNEKQLGGLLDPLKVQLKDFRDKIEQTWASEQRERGMLAQEINTLKQLNERISQDAINLTRALKGDSQAQGAWGELVLERVLEASGLQSGREYEVQASYRDEDGGRPRPDVVVHLPDDKDLVIDAKVSLVAYERFVAAADDEVRVAALREHVASLKRHIDGLAARGYTDLPGLRTLDFVLMFVPVEAAFIEAVRADEGLYGYALGKNISLVSPSTLLATLRTVAHLWKIERRNVNAMEIARKAALLHDNFALLVNELENVGTQLERAQKSHASALRRLTEGGKGSVILQVHSLAEMGAPAKKSLPRELLSRAGDGEAAPEGAQDADAG</sequence>
<feature type="coiled-coil region" evidence="5">
    <location>
        <begin position="40"/>
        <end position="137"/>
    </location>
</feature>
<comment type="function">
    <text evidence="1">Involved in DNA recombination.</text>
</comment>
<evidence type="ECO:0000313" key="7">
    <source>
        <dbReference type="EMBL" id="MBB5014287.1"/>
    </source>
</evidence>
<name>A0A7W7XYC0_9GAMM</name>
<dbReference type="PANTHER" id="PTHR30563">
    <property type="entry name" value="DNA RECOMBINATION PROTEIN RMUC"/>
    <property type="match status" value="1"/>
</dbReference>
<keyword evidence="3 5" id="KW-0175">Coiled coil</keyword>
<evidence type="ECO:0000256" key="1">
    <source>
        <dbReference type="ARBA" id="ARBA00003416"/>
    </source>
</evidence>
<comment type="caution">
    <text evidence="7">The sequence shown here is derived from an EMBL/GenBank/DDBJ whole genome shotgun (WGS) entry which is preliminary data.</text>
</comment>
<dbReference type="PANTHER" id="PTHR30563:SF0">
    <property type="entry name" value="DNA RECOMBINATION PROTEIN RMUC"/>
    <property type="match status" value="1"/>
</dbReference>
<evidence type="ECO:0000256" key="4">
    <source>
        <dbReference type="ARBA" id="ARBA00023172"/>
    </source>
</evidence>
<evidence type="ECO:0000256" key="3">
    <source>
        <dbReference type="ARBA" id="ARBA00023054"/>
    </source>
</evidence>